<evidence type="ECO:0000256" key="3">
    <source>
        <dbReference type="ARBA" id="ARBA00023163"/>
    </source>
</evidence>
<keyword evidence="6" id="KW-1185">Reference proteome</keyword>
<comment type="caution">
    <text evidence="5">The sequence shown here is derived from an EMBL/GenBank/DDBJ whole genome shotgun (WGS) entry which is preliminary data.</text>
</comment>
<dbReference type="InterPro" id="IPR036388">
    <property type="entry name" value="WH-like_DNA-bd_sf"/>
</dbReference>
<dbReference type="SMART" id="SM00345">
    <property type="entry name" value="HTH_GNTR"/>
    <property type="match status" value="1"/>
</dbReference>
<keyword evidence="1" id="KW-0805">Transcription regulation</keyword>
<dbReference type="Pfam" id="PF00392">
    <property type="entry name" value="GntR"/>
    <property type="match status" value="1"/>
</dbReference>
<dbReference type="InterPro" id="IPR000524">
    <property type="entry name" value="Tscrpt_reg_HTH_GntR"/>
</dbReference>
<dbReference type="RefSeq" id="WP_344203990.1">
    <property type="nucleotide sequence ID" value="NZ_BAAAME010000010.1"/>
</dbReference>
<dbReference type="EMBL" id="BAAAME010000010">
    <property type="protein sequence ID" value="GAA1752465.1"/>
    <property type="molecule type" value="Genomic_DNA"/>
</dbReference>
<protein>
    <submittedName>
        <fullName evidence="5">GntR family transcriptional regulator</fullName>
    </submittedName>
</protein>
<dbReference type="Gene3D" id="1.10.10.10">
    <property type="entry name" value="Winged helix-like DNA-binding domain superfamily/Winged helix DNA-binding domain"/>
    <property type="match status" value="1"/>
</dbReference>
<evidence type="ECO:0000256" key="1">
    <source>
        <dbReference type="ARBA" id="ARBA00023015"/>
    </source>
</evidence>
<keyword evidence="2" id="KW-0238">DNA-binding</keyword>
<keyword evidence="3" id="KW-0804">Transcription</keyword>
<dbReference type="InterPro" id="IPR036390">
    <property type="entry name" value="WH_DNA-bd_sf"/>
</dbReference>
<dbReference type="PROSITE" id="PS50949">
    <property type="entry name" value="HTH_GNTR"/>
    <property type="match status" value="1"/>
</dbReference>
<accession>A0ABP4WFA8</accession>
<dbReference type="PANTHER" id="PTHR38445">
    <property type="entry name" value="HTH-TYPE TRANSCRIPTIONAL REPRESSOR YTRA"/>
    <property type="match status" value="1"/>
</dbReference>
<reference evidence="6" key="1">
    <citation type="journal article" date="2019" name="Int. J. Syst. Evol. Microbiol.">
        <title>The Global Catalogue of Microorganisms (GCM) 10K type strain sequencing project: providing services to taxonomists for standard genome sequencing and annotation.</title>
        <authorList>
            <consortium name="The Broad Institute Genomics Platform"/>
            <consortium name="The Broad Institute Genome Sequencing Center for Infectious Disease"/>
            <person name="Wu L."/>
            <person name="Ma J."/>
        </authorList>
    </citation>
    <scope>NUCLEOTIDE SEQUENCE [LARGE SCALE GENOMIC DNA]</scope>
    <source>
        <strain evidence="6">JCM 13518</strain>
    </source>
</reference>
<evidence type="ECO:0000256" key="2">
    <source>
        <dbReference type="ARBA" id="ARBA00023125"/>
    </source>
</evidence>
<evidence type="ECO:0000259" key="4">
    <source>
        <dbReference type="PROSITE" id="PS50949"/>
    </source>
</evidence>
<evidence type="ECO:0000313" key="5">
    <source>
        <dbReference type="EMBL" id="GAA1752465.1"/>
    </source>
</evidence>
<proteinExistence type="predicted"/>
<dbReference type="SUPFAM" id="SSF46785">
    <property type="entry name" value="Winged helix' DNA-binding domain"/>
    <property type="match status" value="1"/>
</dbReference>
<dbReference type="PANTHER" id="PTHR38445:SF9">
    <property type="entry name" value="HTH-TYPE TRANSCRIPTIONAL REPRESSOR YTRA"/>
    <property type="match status" value="1"/>
</dbReference>
<feature type="domain" description="HTH gntR-type" evidence="4">
    <location>
        <begin position="15"/>
        <end position="83"/>
    </location>
</feature>
<dbReference type="CDD" id="cd07377">
    <property type="entry name" value="WHTH_GntR"/>
    <property type="match status" value="1"/>
</dbReference>
<dbReference type="Proteomes" id="UP001501057">
    <property type="component" value="Unassembled WGS sequence"/>
</dbReference>
<name>A0ABP4WFA8_9ACTN</name>
<organism evidence="5 6">
    <name type="scientific">Aeromicrobium alkaliterrae</name>
    <dbReference type="NCBI Taxonomy" id="302168"/>
    <lineage>
        <taxon>Bacteria</taxon>
        <taxon>Bacillati</taxon>
        <taxon>Actinomycetota</taxon>
        <taxon>Actinomycetes</taxon>
        <taxon>Propionibacteriales</taxon>
        <taxon>Nocardioidaceae</taxon>
        <taxon>Aeromicrobium</taxon>
    </lineage>
</organism>
<sequence length="124" mass="13117">MDPVTPLVVDPSSAEPPYEQVRRQVAAGAAGGSLPPGHKLPPVRQLAADLGLAANTVARAYRELEADGVIETHGRRGTFIASPHLSDPAAVEAAAAYVEVARRSGLSREEAIRLVDDSWTTPRE</sequence>
<gene>
    <name evidence="5" type="ORF">GCM10009710_35240</name>
</gene>
<evidence type="ECO:0000313" key="6">
    <source>
        <dbReference type="Proteomes" id="UP001501057"/>
    </source>
</evidence>